<keyword evidence="5" id="KW-1185">Reference proteome</keyword>
<evidence type="ECO:0000256" key="2">
    <source>
        <dbReference type="ARBA" id="ARBA00023163"/>
    </source>
</evidence>
<proteinExistence type="predicted"/>
<dbReference type="AlphaFoldDB" id="A0A134AGC2"/>
<dbReference type="EMBL" id="LSDD01000073">
    <property type="protein sequence ID" value="KXB66724.1"/>
    <property type="molecule type" value="Genomic_DNA"/>
</dbReference>
<dbReference type="Gene3D" id="1.10.10.10">
    <property type="entry name" value="Winged helix-like DNA-binding domain superfamily/Winged helix DNA-binding domain"/>
    <property type="match status" value="1"/>
</dbReference>
<dbReference type="PATRIC" id="fig|157687.3.peg.981"/>
<accession>A0A134AGC2</accession>
<dbReference type="PANTHER" id="PTHR33164:SF56">
    <property type="entry name" value="HTH-TYPE TRANSCRIPTIONAL REGULATOR MHQR"/>
    <property type="match status" value="1"/>
</dbReference>
<dbReference type="SMART" id="SM00347">
    <property type="entry name" value="HTH_MARR"/>
    <property type="match status" value="1"/>
</dbReference>
<name>A0A134AGC2_9FUSO</name>
<evidence type="ECO:0000259" key="3">
    <source>
        <dbReference type="PROSITE" id="PS50995"/>
    </source>
</evidence>
<dbReference type="PROSITE" id="PS50995">
    <property type="entry name" value="HTH_MARR_2"/>
    <property type="match status" value="1"/>
</dbReference>
<feature type="domain" description="HTH marR-type" evidence="3">
    <location>
        <begin position="10"/>
        <end position="142"/>
    </location>
</feature>
<comment type="caution">
    <text evidence="4">The sequence shown here is derived from an EMBL/GenBank/DDBJ whole genome shotgun (WGS) entry which is preliminary data.</text>
</comment>
<dbReference type="InterPro" id="IPR036390">
    <property type="entry name" value="WH_DNA-bd_sf"/>
</dbReference>
<dbReference type="PRINTS" id="PR00598">
    <property type="entry name" value="HTHMARR"/>
</dbReference>
<reference evidence="5" key="1">
    <citation type="submission" date="2016-01" db="EMBL/GenBank/DDBJ databases">
        <authorList>
            <person name="Mitreva M."/>
            <person name="Pepin K.H."/>
            <person name="Mihindukulasuriya K.A."/>
            <person name="Fulton R."/>
            <person name="Fronick C."/>
            <person name="O'Laughlin M."/>
            <person name="Miner T."/>
            <person name="Herter B."/>
            <person name="Rosa B.A."/>
            <person name="Cordes M."/>
            <person name="Tomlinson C."/>
            <person name="Wollam A."/>
            <person name="Palsikar V.B."/>
            <person name="Mardis E.R."/>
            <person name="Wilson R.K."/>
        </authorList>
    </citation>
    <scope>NUCLEOTIDE SEQUENCE [LARGE SCALE GENOMIC DNA]</scope>
    <source>
        <strain evidence="5">KA00185</strain>
    </source>
</reference>
<dbReference type="RefSeq" id="WP_060917777.1">
    <property type="nucleotide sequence ID" value="NZ_KQ960059.1"/>
</dbReference>
<evidence type="ECO:0000313" key="5">
    <source>
        <dbReference type="Proteomes" id="UP000070483"/>
    </source>
</evidence>
<keyword evidence="1" id="KW-0805">Transcription regulation</keyword>
<dbReference type="OrthoDB" id="9799747at2"/>
<dbReference type="Pfam" id="PF01047">
    <property type="entry name" value="MarR"/>
    <property type="match status" value="1"/>
</dbReference>
<protein>
    <submittedName>
        <fullName evidence="4">Transcriptional regulator, MarR family</fullName>
    </submittedName>
</protein>
<dbReference type="InterPro" id="IPR036388">
    <property type="entry name" value="WH-like_DNA-bd_sf"/>
</dbReference>
<dbReference type="STRING" id="157687.HMPREF3180_00984"/>
<gene>
    <name evidence="4" type="ORF">HMPREF3180_00984</name>
</gene>
<dbReference type="InterPro" id="IPR039422">
    <property type="entry name" value="MarR/SlyA-like"/>
</dbReference>
<dbReference type="SUPFAM" id="SSF46785">
    <property type="entry name" value="Winged helix' DNA-binding domain"/>
    <property type="match status" value="1"/>
</dbReference>
<organism evidence="4 5">
    <name type="scientific">Leptotrichia wadei</name>
    <dbReference type="NCBI Taxonomy" id="157687"/>
    <lineage>
        <taxon>Bacteria</taxon>
        <taxon>Fusobacteriati</taxon>
        <taxon>Fusobacteriota</taxon>
        <taxon>Fusobacteriia</taxon>
        <taxon>Fusobacteriales</taxon>
        <taxon>Leptotrichiaceae</taxon>
        <taxon>Leptotrichia</taxon>
    </lineage>
</organism>
<evidence type="ECO:0000313" key="4">
    <source>
        <dbReference type="EMBL" id="KXB66724.1"/>
    </source>
</evidence>
<evidence type="ECO:0000256" key="1">
    <source>
        <dbReference type="ARBA" id="ARBA00023015"/>
    </source>
</evidence>
<dbReference type="Proteomes" id="UP000070483">
    <property type="component" value="Unassembled WGS sequence"/>
</dbReference>
<dbReference type="GO" id="GO:0003700">
    <property type="term" value="F:DNA-binding transcription factor activity"/>
    <property type="evidence" value="ECO:0007669"/>
    <property type="project" value="InterPro"/>
</dbReference>
<dbReference type="PANTHER" id="PTHR33164">
    <property type="entry name" value="TRANSCRIPTIONAL REGULATOR, MARR FAMILY"/>
    <property type="match status" value="1"/>
</dbReference>
<dbReference type="GO" id="GO:0006950">
    <property type="term" value="P:response to stress"/>
    <property type="evidence" value="ECO:0007669"/>
    <property type="project" value="TreeGrafter"/>
</dbReference>
<dbReference type="InterPro" id="IPR000835">
    <property type="entry name" value="HTH_MarR-typ"/>
</dbReference>
<keyword evidence="2" id="KW-0804">Transcription</keyword>
<sequence>MNTDWERNSDVHLQIVLQRAVRKIDGKIGKDFREKGITSSQFSVLDVLYTKGEMRICELIEKVLSTSGNMTVVVKNMEQKGWLYRKSCPKDKRVFLVGLTDEGKKLFENLLPEHRKEIEETYGILSDEERRELIRILKKFKDI</sequence>